<reference evidence="2 3" key="1">
    <citation type="submission" date="2023-08" db="EMBL/GenBank/DDBJ databases">
        <authorList>
            <person name="Palmer J.M."/>
        </authorList>
    </citation>
    <scope>NUCLEOTIDE SEQUENCE [LARGE SCALE GENOMIC DNA]</scope>
    <source>
        <strain evidence="2 3">TWF481</strain>
    </source>
</reference>
<sequence length="499" mass="55010">MHSRAGGLFNLANTETITGAAGSMNLRQESLLQLMLKADKFSHWIKGALALKHPGRLDPTIIHASNCLGRIPIREASEFELEVDRFFEKVQISPTAIQVSREEILHAGWIPQNLTIGAFEGIEMTPLMYALYKRRYAVVCAILATENTTLITETSRTPISAIIAIPGGMNSSGPYLPFGPIHVATWTYICYNTYSSDGHDINLVQLFSILCQNTHNFAGALDFAVKTRNRGLLAVLEGITSNKGYLQLFGCPRNDLAAQILASMNLYGELWCREDWEFILPTPLGKELQKANTGLKFIFWDSQKEFGDEGKRDFGINGNGLEGLNQKGNDDANIDDSHFSQINKRPEGVGGFKNRKGYNGEYQRKRQKGNDQNNDYKDQTQSKRLAPGLLDTNTPDSHTATTDEPASSSKKGMLRHPTHIMTTSAIQQRSSKGTYGSKPNHGLSIMSLASKAPASTASSGVSVISLGGMPFIRPRGKVFNTEKTQLSEEPEPMVIDSMY</sequence>
<feature type="region of interest" description="Disordered" evidence="1">
    <location>
        <begin position="317"/>
        <end position="415"/>
    </location>
</feature>
<dbReference type="AlphaFoldDB" id="A0AAV9VZY5"/>
<feature type="compositionally biased region" description="Polar residues" evidence="1">
    <location>
        <begin position="391"/>
        <end position="410"/>
    </location>
</feature>
<keyword evidence="3" id="KW-1185">Reference proteome</keyword>
<comment type="caution">
    <text evidence="2">The sequence shown here is derived from an EMBL/GenBank/DDBJ whole genome shotgun (WGS) entry which is preliminary data.</text>
</comment>
<dbReference type="Proteomes" id="UP001370758">
    <property type="component" value="Unassembled WGS sequence"/>
</dbReference>
<evidence type="ECO:0000313" key="3">
    <source>
        <dbReference type="Proteomes" id="UP001370758"/>
    </source>
</evidence>
<dbReference type="EMBL" id="JAVHJL010000008">
    <property type="protein sequence ID" value="KAK6498932.1"/>
    <property type="molecule type" value="Genomic_DNA"/>
</dbReference>
<accession>A0AAV9VZY5</accession>
<proteinExistence type="predicted"/>
<organism evidence="2 3">
    <name type="scientific">Arthrobotrys musiformis</name>
    <dbReference type="NCBI Taxonomy" id="47236"/>
    <lineage>
        <taxon>Eukaryota</taxon>
        <taxon>Fungi</taxon>
        <taxon>Dikarya</taxon>
        <taxon>Ascomycota</taxon>
        <taxon>Pezizomycotina</taxon>
        <taxon>Orbiliomycetes</taxon>
        <taxon>Orbiliales</taxon>
        <taxon>Orbiliaceae</taxon>
        <taxon>Arthrobotrys</taxon>
    </lineage>
</organism>
<gene>
    <name evidence="2" type="ORF">TWF481_011503</name>
</gene>
<name>A0AAV9VZY5_9PEZI</name>
<evidence type="ECO:0000313" key="2">
    <source>
        <dbReference type="EMBL" id="KAK6498932.1"/>
    </source>
</evidence>
<evidence type="ECO:0000256" key="1">
    <source>
        <dbReference type="SAM" id="MobiDB-lite"/>
    </source>
</evidence>
<protein>
    <submittedName>
        <fullName evidence="2">Uncharacterized protein</fullName>
    </submittedName>
</protein>